<evidence type="ECO:0000313" key="1">
    <source>
        <dbReference type="Proteomes" id="UP000887566"/>
    </source>
</evidence>
<name>A0A914VRU9_9BILA</name>
<dbReference type="WBParaSite" id="PSAMB.scaffold229size63768.g3499.t1">
    <property type="protein sequence ID" value="PSAMB.scaffold229size63768.g3499.t1"/>
    <property type="gene ID" value="PSAMB.scaffold229size63768.g3499"/>
</dbReference>
<protein>
    <submittedName>
        <fullName evidence="2">Uncharacterized protein</fullName>
    </submittedName>
</protein>
<evidence type="ECO:0000313" key="2">
    <source>
        <dbReference type="WBParaSite" id="PSAMB.scaffold229size63768.g3499.t1"/>
    </source>
</evidence>
<reference evidence="2" key="1">
    <citation type="submission" date="2022-11" db="UniProtKB">
        <authorList>
            <consortium name="WormBaseParasite"/>
        </authorList>
    </citation>
    <scope>IDENTIFICATION</scope>
</reference>
<dbReference type="AlphaFoldDB" id="A0A914VRU9"/>
<proteinExistence type="predicted"/>
<dbReference type="Proteomes" id="UP000887566">
    <property type="component" value="Unplaced"/>
</dbReference>
<accession>A0A914VRU9</accession>
<sequence>MSRGNHCPSSAKLARLRLVNGGVDCGGDGDDSVGLGVATAVNRPDTGRFGAPLLRSVMSAERIVTRTDYSVVLALRPTDACLDKRTSGPTPPAQLQIWPVIGWSDSRRLARRASVNHQPAQAHVRARSLQSAAVLISAGRFFEFARSLSNLSVGGCPLAESSLAAAVSLSLHFLFFFFSNPLLAVEIVAHGDSSDGNARGRRSAQRGGTVFIDRRELRLAISAISARRLMS</sequence>
<keyword evidence="1" id="KW-1185">Reference proteome</keyword>
<organism evidence="1 2">
    <name type="scientific">Plectus sambesii</name>
    <dbReference type="NCBI Taxonomy" id="2011161"/>
    <lineage>
        <taxon>Eukaryota</taxon>
        <taxon>Metazoa</taxon>
        <taxon>Ecdysozoa</taxon>
        <taxon>Nematoda</taxon>
        <taxon>Chromadorea</taxon>
        <taxon>Plectida</taxon>
        <taxon>Plectina</taxon>
        <taxon>Plectoidea</taxon>
        <taxon>Plectidae</taxon>
        <taxon>Plectus</taxon>
    </lineage>
</organism>